<feature type="region of interest" description="Disordered" evidence="6">
    <location>
        <begin position="1395"/>
        <end position="1424"/>
    </location>
</feature>
<dbReference type="InterPro" id="IPR027073">
    <property type="entry name" value="5_3_exoribonuclease"/>
</dbReference>
<dbReference type="InterPro" id="IPR040992">
    <property type="entry name" value="XRN1_D1"/>
</dbReference>
<dbReference type="GO" id="GO:0004534">
    <property type="term" value="F:5'-3' RNA exonuclease activity"/>
    <property type="evidence" value="ECO:0007669"/>
    <property type="project" value="TreeGrafter"/>
</dbReference>
<feature type="domain" description="Xrn1 helical" evidence="8">
    <location>
        <begin position="271"/>
        <end position="590"/>
    </location>
</feature>
<comment type="subcellular location">
    <subcellularLocation>
        <location evidence="5">Cytoplasm</location>
    </subcellularLocation>
</comment>
<dbReference type="Gene3D" id="3.40.50.12390">
    <property type="match status" value="2"/>
</dbReference>
<evidence type="ECO:0000256" key="2">
    <source>
        <dbReference type="ARBA" id="ARBA00022801"/>
    </source>
</evidence>
<dbReference type="PANTHER" id="PTHR12341">
    <property type="entry name" value="5'-&gt;3' EXORIBONUCLEASE"/>
    <property type="match status" value="1"/>
</dbReference>
<dbReference type="GO" id="GO:0000956">
    <property type="term" value="P:nuclear-transcribed mRNA catabolic process"/>
    <property type="evidence" value="ECO:0007669"/>
    <property type="project" value="InterPro"/>
</dbReference>
<dbReference type="EMBL" id="JAPWDV010000002">
    <property type="protein sequence ID" value="KAJ6221431.1"/>
    <property type="molecule type" value="Genomic_DNA"/>
</dbReference>
<evidence type="ECO:0000259" key="9">
    <source>
        <dbReference type="Pfam" id="PF18129"/>
    </source>
</evidence>
<dbReference type="Gene3D" id="2.170.260.40">
    <property type="match status" value="1"/>
</dbReference>
<proteinExistence type="inferred from homology"/>
<keyword evidence="2 5" id="KW-0378">Hydrolase</keyword>
<dbReference type="Pfam" id="PF18332">
    <property type="entry name" value="XRN1_D1"/>
    <property type="match status" value="1"/>
</dbReference>
<dbReference type="InterPro" id="IPR047007">
    <property type="entry name" value="XRN1_D1_sf"/>
</dbReference>
<dbReference type="Pfam" id="PF18129">
    <property type="entry name" value="SH3_12"/>
    <property type="match status" value="1"/>
</dbReference>
<dbReference type="CDD" id="cd18673">
    <property type="entry name" value="PIN_XRN1-2-like"/>
    <property type="match status" value="1"/>
</dbReference>
<comment type="similarity">
    <text evidence="4 5">Belongs to the 5'-3' exonuclease family.</text>
</comment>
<dbReference type="PIRSF" id="PIRSF006743">
    <property type="entry name" value="Exonuclease_Xnr1"/>
    <property type="match status" value="1"/>
</dbReference>
<feature type="domain" description="Xrn1 N-terminal" evidence="7">
    <location>
        <begin position="1"/>
        <end position="226"/>
    </location>
</feature>
<keyword evidence="5" id="KW-0694">RNA-binding</keyword>
<keyword evidence="5" id="KW-0963">Cytoplasm</keyword>
<evidence type="ECO:0000256" key="6">
    <source>
        <dbReference type="SAM" id="MobiDB-lite"/>
    </source>
</evidence>
<feature type="domain" description="5'-3' exoribonuclease 1 D1" evidence="10">
    <location>
        <begin position="629"/>
        <end position="797"/>
    </location>
</feature>
<dbReference type="Gene3D" id="2.30.30.750">
    <property type="match status" value="1"/>
</dbReference>
<evidence type="ECO:0000256" key="5">
    <source>
        <dbReference type="PIRNR" id="PIRNR006743"/>
    </source>
</evidence>
<feature type="compositionally biased region" description="Acidic residues" evidence="6">
    <location>
        <begin position="381"/>
        <end position="395"/>
    </location>
</feature>
<dbReference type="PANTHER" id="PTHR12341:SF7">
    <property type="entry name" value="5'-3' EXORIBONUCLEASE 1"/>
    <property type="match status" value="1"/>
</dbReference>
<dbReference type="InterPro" id="IPR004859">
    <property type="entry name" value="Xrn1_N"/>
</dbReference>
<dbReference type="InterPro" id="IPR041385">
    <property type="entry name" value="SH3_12"/>
</dbReference>
<name>A0A9Q0M8R5_BLOTA</name>
<dbReference type="GO" id="GO:0003723">
    <property type="term" value="F:RNA binding"/>
    <property type="evidence" value="ECO:0007669"/>
    <property type="project" value="UniProtKB-KW"/>
</dbReference>
<protein>
    <recommendedName>
        <fullName evidence="5">5'-3' exoribonuclease 1</fullName>
        <ecNumber evidence="5">3.1.13.-</ecNumber>
    </recommendedName>
</protein>
<reference evidence="12" key="1">
    <citation type="submission" date="2022-12" db="EMBL/GenBank/DDBJ databases">
        <title>Genome assemblies of Blomia tropicalis.</title>
        <authorList>
            <person name="Cui Y."/>
        </authorList>
    </citation>
    <scope>NUCLEOTIDE SEQUENCE</scope>
    <source>
        <tissue evidence="12">Adult mites</tissue>
    </source>
</reference>
<keyword evidence="13" id="KW-1185">Reference proteome</keyword>
<organism evidence="12 13">
    <name type="scientific">Blomia tropicalis</name>
    <name type="common">Mite</name>
    <dbReference type="NCBI Taxonomy" id="40697"/>
    <lineage>
        <taxon>Eukaryota</taxon>
        <taxon>Metazoa</taxon>
        <taxon>Ecdysozoa</taxon>
        <taxon>Arthropoda</taxon>
        <taxon>Chelicerata</taxon>
        <taxon>Arachnida</taxon>
        <taxon>Acari</taxon>
        <taxon>Acariformes</taxon>
        <taxon>Sarcoptiformes</taxon>
        <taxon>Astigmata</taxon>
        <taxon>Glycyphagoidea</taxon>
        <taxon>Echimyopodidae</taxon>
        <taxon>Blomia</taxon>
    </lineage>
</organism>
<dbReference type="InterPro" id="IPR016494">
    <property type="entry name" value="5_3_exoribonuclease_1"/>
</dbReference>
<keyword evidence="1 5" id="KW-0540">Nuclease</keyword>
<evidence type="ECO:0000256" key="3">
    <source>
        <dbReference type="ARBA" id="ARBA00022839"/>
    </source>
</evidence>
<dbReference type="Pfam" id="PF03159">
    <property type="entry name" value="XRN_N"/>
    <property type="match status" value="1"/>
</dbReference>
<keyword evidence="3 5" id="KW-0269">Exonuclease</keyword>
<accession>A0A9Q0M8R5</accession>
<dbReference type="Proteomes" id="UP001142055">
    <property type="component" value="Chromosome 2"/>
</dbReference>
<feature type="domain" description="Exoribonuclease Xrn1 D2/D3" evidence="11">
    <location>
        <begin position="814"/>
        <end position="1044"/>
    </location>
</feature>
<feature type="region of interest" description="Disordered" evidence="6">
    <location>
        <begin position="1209"/>
        <end position="1228"/>
    </location>
</feature>
<dbReference type="Pfam" id="PF18334">
    <property type="entry name" value="XRN1_D2_D3"/>
    <property type="match status" value="1"/>
</dbReference>
<dbReference type="GO" id="GO:0005737">
    <property type="term" value="C:cytoplasm"/>
    <property type="evidence" value="ECO:0007669"/>
    <property type="project" value="UniProtKB-SubCell"/>
</dbReference>
<sequence>MGVPKFYRWLSERYPCINENVNQNNIPEFDNFYIDMNGVFHICSHPSDDIHFRLTESQIFENISVYVEFLFNLIQPRKVFFLSVDGVAPRSKMNQQRSRRYKTAKEAMEKEENAKRLGETLPDDPRFDSNCITPGTEFMHKLHDHMVQFLRQKVQHNQSWRDCEIIYSGYDVPGEGEHKIMDYIRYCRTKNTFDKNVRHCLYGLDADLINLGLSCHEPYFSLLREEVVFTKNQKRHCDPFKTNFQLLHLSILRGYLDKEFEELKSKLKFEYNLENIIDDWILMNFLIGNDFLPHVPKFHVDKGSIQILYDTYKMVLPFLDGYLNQGGTIHLERFRKYLHKLGDHDMELFNGANVDLKYFNQDYNNITFGGDIDQLDEPFEFNNDEPIDDDDNDGLSDDKSDSSDDITSEEDIQEEFTIHKNNYYRSKLHFDNVDESVLKIVNEYIKGVQWVLFYYFNGCVSWNWYYPYYYAPYVSDLSKFNIVDFKFQQSKPFEPLMQLLAVIPQASKEILPKAFQQLTHNHDSPLIDYFPKEVITDLNEKIHDYEAIILIPFMDETILMSAFRKHENELTIDEIHRNRFGVTYSLLHEDFPTNPNRSSQFANVREIKYPVDHFILPPELIYKGVRLNINLDEIIGFPTLNGIQYKVKLDNARLKVFRFPSQNPSMLLTIENVNYSQPQLMQLAQTQIGKMVYINWPLLSEAKLIELIDSENRYILNGKNQITIEALNSHEFAYAKQISNCHCSMMRNKKGIVLDHVDIIAKVAPLQSQKYIVTGGKVMLHKEWSKIESYVPLELVIYDRKPIAKIPIYRSLNQVFVKGKAFFLIDQPYYGYQADVIEYVKRKNMVRARVHLTSEPDFMDIRERYNFIIDENYIAEPVLVSKIRHSLNLNDFSVRRLLGSVIIVYKDNKNKGKERRMNVGLKLKYKSNMEMNIKPYCIPGYSIVDGNALYYNWKVIHILEEYYQNFSCVFDMLASQQKPTYEIDDLFCDNHQLDNSEKVKQLSSIRNWIDALELTKIGHFKSDAKYLDNCIVKVIEETIESHSVLMAEEFVIEELFPPGNFYISEFVLKGSSLPDPKVKLFLMDRVVNIKRCIPVPYGAKGTIIGIYGKDDELKSQQNDFIHNEQLPTANRGNDNDNTGKDYLEKLLNSVIEVMFDEPFDGGLRTRSSKSNIFKMQASWLINVTYGTLNSKKSNIFRNVYQPIQGTSTKQVLPKTSTPNNKWPHRPPPPMIPSIKQNCEQETFNKKVDKFNHSENSPFKILTKISVQSNQNGSSSLSVNAKSFVPSATTSTTTDTLVDHQSTIELLKGMGISNIRTSKKKNQNSTSLQQIKPPIDLPNVPSILPPSNWIKSNNTKRKAKAFVNCESKPLNQNPIMKLQPVQIGMNNGLPIVNNNLFSDDGKKSTTVQRTPYNNNNNNNSSDRQNYQRQYNPKTYYNAGHRKFNYGRQPGNQNQNSNFQYEVSLHQQSDDVKQFVPLAVARNYQHERKLNKNK</sequence>
<dbReference type="FunFam" id="3.40.50.12390:FF:000002">
    <property type="entry name" value="5'-3' exoribonuclease 1"/>
    <property type="match status" value="1"/>
</dbReference>
<gene>
    <name evidence="12" type="ORF">RDWZM_007243</name>
</gene>
<evidence type="ECO:0000313" key="13">
    <source>
        <dbReference type="Proteomes" id="UP001142055"/>
    </source>
</evidence>
<evidence type="ECO:0000259" key="10">
    <source>
        <dbReference type="Pfam" id="PF18332"/>
    </source>
</evidence>
<feature type="region of interest" description="Disordered" evidence="6">
    <location>
        <begin position="381"/>
        <end position="410"/>
    </location>
</feature>
<dbReference type="InterPro" id="IPR041106">
    <property type="entry name" value="XRN1_D2_D3"/>
</dbReference>
<dbReference type="EC" id="3.1.13.-" evidence="5"/>
<evidence type="ECO:0000259" key="8">
    <source>
        <dbReference type="Pfam" id="PF17846"/>
    </source>
</evidence>
<evidence type="ECO:0000313" key="12">
    <source>
        <dbReference type="EMBL" id="KAJ6221431.1"/>
    </source>
</evidence>
<dbReference type="InterPro" id="IPR047008">
    <property type="entry name" value="XRN1_SH3_sf"/>
</dbReference>
<feature type="domain" description="5'-3' exoribonuclease 1 SH3-like" evidence="9">
    <location>
        <begin position="1080"/>
        <end position="1182"/>
    </location>
</feature>
<comment type="caution">
    <text evidence="12">The sequence shown here is derived from an EMBL/GenBank/DDBJ whole genome shotgun (WGS) entry which is preliminary data.</text>
</comment>
<evidence type="ECO:0000256" key="4">
    <source>
        <dbReference type="ARBA" id="ARBA00038299"/>
    </source>
</evidence>
<evidence type="ECO:0000259" key="7">
    <source>
        <dbReference type="Pfam" id="PF03159"/>
    </source>
</evidence>
<dbReference type="Pfam" id="PF17846">
    <property type="entry name" value="XRN_M"/>
    <property type="match status" value="1"/>
</dbReference>
<feature type="region of interest" description="Disordered" evidence="6">
    <location>
        <begin position="1314"/>
        <end position="1339"/>
    </location>
</feature>
<evidence type="ECO:0000259" key="11">
    <source>
        <dbReference type="Pfam" id="PF18334"/>
    </source>
</evidence>
<dbReference type="Gene3D" id="1.25.40.1050">
    <property type="match status" value="1"/>
</dbReference>
<dbReference type="InterPro" id="IPR041412">
    <property type="entry name" value="Xrn1_helical"/>
</dbReference>
<dbReference type="GO" id="GO:0016075">
    <property type="term" value="P:rRNA catabolic process"/>
    <property type="evidence" value="ECO:0007669"/>
    <property type="project" value="TreeGrafter"/>
</dbReference>
<dbReference type="GO" id="GO:0005634">
    <property type="term" value="C:nucleus"/>
    <property type="evidence" value="ECO:0007669"/>
    <property type="project" value="TreeGrafter"/>
</dbReference>
<evidence type="ECO:0000256" key="1">
    <source>
        <dbReference type="ARBA" id="ARBA00022722"/>
    </source>
</evidence>
<dbReference type="OMA" id="CNIFGMA"/>